<dbReference type="Proteomes" id="UP000007093">
    <property type="component" value="Chromosome"/>
</dbReference>
<name>G4Q7U8_ACIIR</name>
<dbReference type="PROSITE" id="PS00917">
    <property type="entry name" value="ASN_GLN_ASE_2"/>
    <property type="match status" value="1"/>
</dbReference>
<dbReference type="InterPro" id="IPR036152">
    <property type="entry name" value="Asp/glu_Ase-like_sf"/>
</dbReference>
<dbReference type="SMART" id="SM00870">
    <property type="entry name" value="Asparaginase"/>
    <property type="match status" value="1"/>
</dbReference>
<dbReference type="PIRSF" id="PIRSF500176">
    <property type="entry name" value="L_ASNase"/>
    <property type="match status" value="1"/>
</dbReference>
<evidence type="ECO:0000259" key="7">
    <source>
        <dbReference type="Pfam" id="PF17763"/>
    </source>
</evidence>
<reference evidence="8 9" key="1">
    <citation type="journal article" date="2011" name="J. Bacteriol.">
        <title>Complete genome sequence of Acidaminococcus intestini RYC-MR95, a Gram-negative bacterium from the phylum Firmicutes.</title>
        <authorList>
            <person name="D'Auria G."/>
            <person name="Galan J.C."/>
            <person name="Rodriguez-Alcayna M."/>
            <person name="Moya A."/>
            <person name="Baquero F."/>
            <person name="Latorre A."/>
        </authorList>
    </citation>
    <scope>NUCLEOTIDE SEQUENCE [LARGE SCALE GENOMIC DNA]</scope>
    <source>
        <strain evidence="8 9">RyC-MR95</strain>
    </source>
</reference>
<dbReference type="InterPro" id="IPR040919">
    <property type="entry name" value="Asparaginase_C"/>
</dbReference>
<dbReference type="PIRSF" id="PIRSF001220">
    <property type="entry name" value="L-ASNase_gatD"/>
    <property type="match status" value="1"/>
</dbReference>
<dbReference type="InterPro" id="IPR027473">
    <property type="entry name" value="L-asparaginase_C"/>
</dbReference>
<dbReference type="RefSeq" id="WP_009015024.1">
    <property type="nucleotide sequence ID" value="NC_016077.1"/>
</dbReference>
<dbReference type="SFLD" id="SFLDS00057">
    <property type="entry name" value="Glutaminase/Asparaginase"/>
    <property type="match status" value="1"/>
</dbReference>
<protein>
    <recommendedName>
        <fullName evidence="1">asparaginase</fullName>
        <ecNumber evidence="1">3.5.1.1</ecNumber>
    </recommendedName>
</protein>
<dbReference type="InterPro" id="IPR006033">
    <property type="entry name" value="AsnA_fam"/>
</dbReference>
<dbReference type="Gene3D" id="3.40.50.40">
    <property type="match status" value="1"/>
</dbReference>
<feature type="domain" description="Asparaginase/glutaminase C-terminal" evidence="7">
    <location>
        <begin position="226"/>
        <end position="331"/>
    </location>
</feature>
<feature type="binding site" evidence="4">
    <location>
        <begin position="108"/>
        <end position="109"/>
    </location>
    <ligand>
        <name>substrate</name>
    </ligand>
</feature>
<dbReference type="Pfam" id="PF17763">
    <property type="entry name" value="Asparaginase_C"/>
    <property type="match status" value="1"/>
</dbReference>
<dbReference type="PANTHER" id="PTHR11707:SF28">
    <property type="entry name" value="60 KDA LYSOPHOSPHOLIPASE"/>
    <property type="match status" value="1"/>
</dbReference>
<organism evidence="8 9">
    <name type="scientific">Acidaminococcus intestini (strain RyC-MR95)</name>
    <dbReference type="NCBI Taxonomy" id="568816"/>
    <lineage>
        <taxon>Bacteria</taxon>
        <taxon>Bacillati</taxon>
        <taxon>Bacillota</taxon>
        <taxon>Negativicutes</taxon>
        <taxon>Acidaminococcales</taxon>
        <taxon>Acidaminococcaceae</taxon>
        <taxon>Acidaminococcus</taxon>
    </lineage>
</organism>
<feature type="active site" description="O-isoaspartyl threonine intermediate" evidence="3">
    <location>
        <position position="35"/>
    </location>
</feature>
<dbReference type="HOGENOM" id="CLU_019134_2_3_9"/>
<dbReference type="Gene3D" id="3.40.50.1170">
    <property type="entry name" value="L-asparaginase, N-terminal domain"/>
    <property type="match status" value="1"/>
</dbReference>
<feature type="binding site" evidence="4">
    <location>
        <position position="77"/>
    </location>
    <ligand>
        <name>substrate</name>
    </ligand>
</feature>
<dbReference type="EMBL" id="CP003058">
    <property type="protein sequence ID" value="AEQ23618.1"/>
    <property type="molecule type" value="Genomic_DNA"/>
</dbReference>
<evidence type="ECO:0000256" key="5">
    <source>
        <dbReference type="PROSITE-ProRule" id="PRU10100"/>
    </source>
</evidence>
<feature type="domain" description="L-asparaginase N-terminal" evidence="6">
    <location>
        <begin position="26"/>
        <end position="205"/>
    </location>
</feature>
<sequence length="337" mass="36199">MESEVNGAFLPDLKSRGILPHIEMKKILFLTTGGTISCVATEDGLEPTLSGNDILTSVPELRTLGEITVKDLTKIDSSNVVPQDWSSWATLIGDNYTEYDGFVLTHGTDTMAYTASALSYMLVNLGKPVVLTGSQVPLSLSNSDARSNLELAFTIASSGLPGVFVAFGNKVIKGDCCKKIFTRNFNAFESVNEAPVLFFDKNGIKKNLPDRRNVGGFRVESKMEEKVMALTVTPGLKPDIIDYAVQRGYKGIVLECYGAGGVNTGRDNLLPAIRRAIKAGVRMVCVSQCLFDGVDLSLYPMGILAAQAGVESGGPMTLEAAVTKLMWSLANPALEKN</sequence>
<dbReference type="PANTHER" id="PTHR11707">
    <property type="entry name" value="L-ASPARAGINASE"/>
    <property type="match status" value="1"/>
</dbReference>
<dbReference type="InterPro" id="IPR037152">
    <property type="entry name" value="L-asparaginase_N_sf"/>
</dbReference>
<feature type="active site" evidence="5">
    <location>
        <position position="108"/>
    </location>
</feature>
<evidence type="ECO:0000259" key="6">
    <source>
        <dbReference type="Pfam" id="PF00710"/>
    </source>
</evidence>
<dbReference type="InterPro" id="IPR027475">
    <property type="entry name" value="Asparaginase/glutaminase_AS2"/>
</dbReference>
<dbReference type="eggNOG" id="COG0252">
    <property type="taxonomic scope" value="Bacteria"/>
</dbReference>
<dbReference type="GO" id="GO:0004067">
    <property type="term" value="F:asparaginase activity"/>
    <property type="evidence" value="ECO:0007669"/>
    <property type="project" value="UniProtKB-UniRule"/>
</dbReference>
<evidence type="ECO:0000256" key="2">
    <source>
        <dbReference type="ARBA" id="ARBA00022801"/>
    </source>
</evidence>
<keyword evidence="9" id="KW-1185">Reference proteome</keyword>
<dbReference type="FunCoup" id="G4Q7U8">
    <property type="interactions" value="82"/>
</dbReference>
<dbReference type="AlphaFoldDB" id="G4Q7U8"/>
<dbReference type="EC" id="3.5.1.1" evidence="1"/>
<dbReference type="InterPro" id="IPR006034">
    <property type="entry name" value="Asparaginase/glutaminase-like"/>
</dbReference>
<evidence type="ECO:0000313" key="8">
    <source>
        <dbReference type="EMBL" id="AEQ23618.1"/>
    </source>
</evidence>
<dbReference type="PRINTS" id="PR00139">
    <property type="entry name" value="ASNGLNASE"/>
</dbReference>
<evidence type="ECO:0000256" key="3">
    <source>
        <dbReference type="PIRSR" id="PIRSR001220-1"/>
    </source>
</evidence>
<dbReference type="SUPFAM" id="SSF53774">
    <property type="entry name" value="Glutaminase/Asparaginase"/>
    <property type="match status" value="1"/>
</dbReference>
<dbReference type="InterPro" id="IPR041725">
    <property type="entry name" value="L-asparaginase_I"/>
</dbReference>
<dbReference type="PATRIC" id="fig|568816.4.peg.2354"/>
<evidence type="ECO:0000256" key="1">
    <source>
        <dbReference type="ARBA" id="ARBA00012920"/>
    </source>
</evidence>
<accession>G4Q7U8</accession>
<dbReference type="Pfam" id="PF00710">
    <property type="entry name" value="Asparaginase"/>
    <property type="match status" value="1"/>
</dbReference>
<dbReference type="PROSITE" id="PS51732">
    <property type="entry name" value="ASN_GLN_ASE_3"/>
    <property type="match status" value="1"/>
</dbReference>
<gene>
    <name evidence="8" type="primary">ansA</name>
    <name evidence="8" type="ordered locus">Acin_2426</name>
</gene>
<evidence type="ECO:0000256" key="4">
    <source>
        <dbReference type="PIRSR" id="PIRSR001220-2"/>
    </source>
</evidence>
<dbReference type="InterPro" id="IPR027474">
    <property type="entry name" value="L-asparaginase_N"/>
</dbReference>
<proteinExistence type="predicted"/>
<dbReference type="STRING" id="568816.Acin_2426"/>
<dbReference type="NCBIfam" id="TIGR00519">
    <property type="entry name" value="asnASE_I"/>
    <property type="match status" value="1"/>
</dbReference>
<dbReference type="InParanoid" id="G4Q7U8"/>
<keyword evidence="2" id="KW-0378">Hydrolase</keyword>
<dbReference type="GO" id="GO:0006520">
    <property type="term" value="P:amino acid metabolic process"/>
    <property type="evidence" value="ECO:0007669"/>
    <property type="project" value="InterPro"/>
</dbReference>
<evidence type="ECO:0000313" key="9">
    <source>
        <dbReference type="Proteomes" id="UP000007093"/>
    </source>
</evidence>
<dbReference type="GeneID" id="92879593"/>
<dbReference type="KEGG" id="ain:Acin_2426"/>
<dbReference type="CDD" id="cd08963">
    <property type="entry name" value="L-asparaginase_I"/>
    <property type="match status" value="1"/>
</dbReference>